<evidence type="ECO:0000313" key="1">
    <source>
        <dbReference type="EMBL" id="KAG8624391.1"/>
    </source>
</evidence>
<organism evidence="1 2">
    <name type="scientific">Elsinoe batatas</name>
    <dbReference type="NCBI Taxonomy" id="2601811"/>
    <lineage>
        <taxon>Eukaryota</taxon>
        <taxon>Fungi</taxon>
        <taxon>Dikarya</taxon>
        <taxon>Ascomycota</taxon>
        <taxon>Pezizomycotina</taxon>
        <taxon>Dothideomycetes</taxon>
        <taxon>Dothideomycetidae</taxon>
        <taxon>Myriangiales</taxon>
        <taxon>Elsinoaceae</taxon>
        <taxon>Elsinoe</taxon>
    </lineage>
</organism>
<name>A0A8K0PCB5_9PEZI</name>
<dbReference type="Proteomes" id="UP000809789">
    <property type="component" value="Unassembled WGS sequence"/>
</dbReference>
<keyword evidence="2" id="KW-1185">Reference proteome</keyword>
<reference evidence="1" key="1">
    <citation type="submission" date="2021-07" db="EMBL/GenBank/DDBJ databases">
        <title>Elsinoe batatas strain:CRI-CJ2 Genome sequencing and assembly.</title>
        <authorList>
            <person name="Huang L."/>
        </authorList>
    </citation>
    <scope>NUCLEOTIDE SEQUENCE</scope>
    <source>
        <strain evidence="1">CRI-CJ2</strain>
    </source>
</reference>
<evidence type="ECO:0000313" key="2">
    <source>
        <dbReference type="Proteomes" id="UP000809789"/>
    </source>
</evidence>
<dbReference type="EMBL" id="JAESVG020000009">
    <property type="protein sequence ID" value="KAG8624391.1"/>
    <property type="molecule type" value="Genomic_DNA"/>
</dbReference>
<dbReference type="AlphaFoldDB" id="A0A8K0PCB5"/>
<dbReference type="OrthoDB" id="3877003at2759"/>
<protein>
    <submittedName>
        <fullName evidence="1">Uncharacterized protein</fullName>
    </submittedName>
</protein>
<dbReference type="PANTHER" id="PTHR38790">
    <property type="entry name" value="2EXR DOMAIN-CONTAINING PROTEIN-RELATED"/>
    <property type="match status" value="1"/>
</dbReference>
<comment type="caution">
    <text evidence="1">The sequence shown here is derived from an EMBL/GenBank/DDBJ whole genome shotgun (WGS) entry which is preliminary data.</text>
</comment>
<accession>A0A8K0PCB5</accession>
<proteinExistence type="predicted"/>
<gene>
    <name evidence="1" type="ORF">KVT40_007458</name>
</gene>
<sequence length="397" mass="45209">MSDPQTESALVNVLPAEIRHLIYIELFQATGLRQHILCHGLGTKALHFCRWPCSIEFEQDDGLQQQIEQVRQSRDMPWGKDLEGYQDEEFGRLSRHLKSPWLNHWACGDDAFEQCGLDALFGASTASHKCWKVGPKREDRMKDSSSYISMLLCCKVISAEFLAALYAETTFIFTDMQTLQAFFGSCELHPIMEEWPKLTLSPPPFFKHARKIEISLSPDFPSLLLCASHDLAGLPIRHSVYDFHWLRLAQFENLQSIKIWISARSICKNLEQKFEFKGIKQFTLPELKDVLDAFTGICSVEISAPLSNTWGPQEGRVEELSRPGLIVCKRGSGDHFHPFLTLITTRNSPRDKVIHTSQRREVRIGIPGGHYMVMHDFGEGPGFPLGSFSESICVRPW</sequence>